<evidence type="ECO:0000313" key="1">
    <source>
        <dbReference type="EMBL" id="RNA14778.1"/>
    </source>
</evidence>
<name>A0A3M7QUW6_BRAPC</name>
<protein>
    <submittedName>
        <fullName evidence="1">Uncharacterized protein</fullName>
    </submittedName>
</protein>
<comment type="caution">
    <text evidence="1">The sequence shown here is derived from an EMBL/GenBank/DDBJ whole genome shotgun (WGS) entry which is preliminary data.</text>
</comment>
<keyword evidence="2" id="KW-1185">Reference proteome</keyword>
<accession>A0A3M7QUW6</accession>
<evidence type="ECO:0000313" key="2">
    <source>
        <dbReference type="Proteomes" id="UP000276133"/>
    </source>
</evidence>
<proteinExistence type="predicted"/>
<dbReference type="EMBL" id="REGN01005111">
    <property type="protein sequence ID" value="RNA14778.1"/>
    <property type="molecule type" value="Genomic_DNA"/>
</dbReference>
<dbReference type="Proteomes" id="UP000276133">
    <property type="component" value="Unassembled WGS sequence"/>
</dbReference>
<dbReference type="AlphaFoldDB" id="A0A3M7QUW6"/>
<gene>
    <name evidence="1" type="ORF">BpHYR1_053584</name>
</gene>
<sequence length="94" mass="10301">MNLTDFTDETLQLLEFFDIFVTSLKSSAIRIVCSTSISETPIPVIISLVVSSSSEMIGTTSATSVCFSFSLFLNFKIDLVKENFDSSDLLSSNL</sequence>
<organism evidence="1 2">
    <name type="scientific">Brachionus plicatilis</name>
    <name type="common">Marine rotifer</name>
    <name type="synonym">Brachionus muelleri</name>
    <dbReference type="NCBI Taxonomy" id="10195"/>
    <lineage>
        <taxon>Eukaryota</taxon>
        <taxon>Metazoa</taxon>
        <taxon>Spiralia</taxon>
        <taxon>Gnathifera</taxon>
        <taxon>Rotifera</taxon>
        <taxon>Eurotatoria</taxon>
        <taxon>Monogononta</taxon>
        <taxon>Pseudotrocha</taxon>
        <taxon>Ploima</taxon>
        <taxon>Brachionidae</taxon>
        <taxon>Brachionus</taxon>
    </lineage>
</organism>
<reference evidence="1 2" key="1">
    <citation type="journal article" date="2018" name="Sci. Rep.">
        <title>Genomic signatures of local adaptation to the degree of environmental predictability in rotifers.</title>
        <authorList>
            <person name="Franch-Gras L."/>
            <person name="Hahn C."/>
            <person name="Garcia-Roger E.M."/>
            <person name="Carmona M.J."/>
            <person name="Serra M."/>
            <person name="Gomez A."/>
        </authorList>
    </citation>
    <scope>NUCLEOTIDE SEQUENCE [LARGE SCALE GENOMIC DNA]</scope>
    <source>
        <strain evidence="1">HYR1</strain>
    </source>
</reference>